<dbReference type="GO" id="GO:0043190">
    <property type="term" value="C:ATP-binding cassette (ABC) transporter complex"/>
    <property type="evidence" value="ECO:0007669"/>
    <property type="project" value="InterPro"/>
</dbReference>
<dbReference type="PIRSF" id="PIRSF006648">
    <property type="entry name" value="DrrB"/>
    <property type="match status" value="1"/>
</dbReference>
<proteinExistence type="predicted"/>
<feature type="transmembrane region" description="Helical" evidence="6">
    <location>
        <begin position="50"/>
        <end position="72"/>
    </location>
</feature>
<evidence type="ECO:0000313" key="9">
    <source>
        <dbReference type="Proteomes" id="UP000236047"/>
    </source>
</evidence>
<comment type="caution">
    <text evidence="8">The sequence shown here is derived from an EMBL/GenBank/DDBJ whole genome shotgun (WGS) entry which is preliminary data.</text>
</comment>
<keyword evidence="4 6" id="KW-0472">Membrane</keyword>
<dbReference type="EMBL" id="LJSN01000002">
    <property type="protein sequence ID" value="PNE42098.1"/>
    <property type="molecule type" value="Genomic_DNA"/>
</dbReference>
<keyword evidence="2 6" id="KW-0812">Transmembrane</keyword>
<sequence>MLDYVRLEVRRTLRDKTFAIFGIGMPVVMYLLFTHVGAGSGPAAGEWRVSSMVGLAAYGALGAALGCGTGVAEDKSLGWLRQLRITPLPPAQVVAGRGLTGSVTVLPAIGAVLLVGALVNGIRMAAWQWAALVVLLWLGSVPFTLLGLGNGYRLSSQATGLVNTGCLLLLSIVGGLWFPIEAFPGWLRTLASWTPANRFADLGQSIAQGGAPGLTTVAILTVWLALFGGYAVYAYRRAARTL</sequence>
<evidence type="ECO:0000256" key="6">
    <source>
        <dbReference type="SAM" id="Phobius"/>
    </source>
</evidence>
<evidence type="ECO:0000256" key="4">
    <source>
        <dbReference type="ARBA" id="ARBA00023136"/>
    </source>
</evidence>
<feature type="transmembrane region" description="Helical" evidence="6">
    <location>
        <begin position="125"/>
        <end position="148"/>
    </location>
</feature>
<dbReference type="Proteomes" id="UP000236047">
    <property type="component" value="Unassembled WGS sequence"/>
</dbReference>
<evidence type="ECO:0000256" key="5">
    <source>
        <dbReference type="ARBA" id="ARBA00023251"/>
    </source>
</evidence>
<keyword evidence="5" id="KW-0046">Antibiotic resistance</keyword>
<feature type="transmembrane region" description="Helical" evidence="6">
    <location>
        <begin position="18"/>
        <end position="38"/>
    </location>
</feature>
<dbReference type="RefSeq" id="WP_102923987.1">
    <property type="nucleotide sequence ID" value="NZ_LJSN01000002.1"/>
</dbReference>
<protein>
    <submittedName>
        <fullName evidence="8">ABC transporter</fullName>
    </submittedName>
</protein>
<evidence type="ECO:0000259" key="7">
    <source>
        <dbReference type="Pfam" id="PF01061"/>
    </source>
</evidence>
<dbReference type="GO" id="GO:0046677">
    <property type="term" value="P:response to antibiotic"/>
    <property type="evidence" value="ECO:0007669"/>
    <property type="project" value="UniProtKB-KW"/>
</dbReference>
<dbReference type="Pfam" id="PF01061">
    <property type="entry name" value="ABC2_membrane"/>
    <property type="match status" value="1"/>
</dbReference>
<dbReference type="PANTHER" id="PTHR43077">
    <property type="entry name" value="TRANSPORT PERMEASE YVFS-RELATED"/>
    <property type="match status" value="1"/>
</dbReference>
<accession>A0A2N8PM52</accession>
<feature type="transmembrane region" description="Helical" evidence="6">
    <location>
        <begin position="214"/>
        <end position="235"/>
    </location>
</feature>
<evidence type="ECO:0000256" key="3">
    <source>
        <dbReference type="ARBA" id="ARBA00022989"/>
    </source>
</evidence>
<comment type="subcellular location">
    <subcellularLocation>
        <location evidence="1">Membrane</location>
        <topology evidence="1">Multi-pass membrane protein</topology>
    </subcellularLocation>
</comment>
<evidence type="ECO:0000313" key="8">
    <source>
        <dbReference type="EMBL" id="PNE42098.1"/>
    </source>
</evidence>
<dbReference type="InterPro" id="IPR013525">
    <property type="entry name" value="ABC2_TM"/>
</dbReference>
<dbReference type="GO" id="GO:0140359">
    <property type="term" value="F:ABC-type transporter activity"/>
    <property type="evidence" value="ECO:0007669"/>
    <property type="project" value="InterPro"/>
</dbReference>
<dbReference type="InterPro" id="IPR000412">
    <property type="entry name" value="ABC_2_transport"/>
</dbReference>
<dbReference type="InterPro" id="IPR051328">
    <property type="entry name" value="T7SS_ABC-Transporter"/>
</dbReference>
<organism evidence="8 9">
    <name type="scientific">Streptomyces noursei</name>
    <name type="common">Streptomyces albulus</name>
    <dbReference type="NCBI Taxonomy" id="1971"/>
    <lineage>
        <taxon>Bacteria</taxon>
        <taxon>Bacillati</taxon>
        <taxon>Actinomycetota</taxon>
        <taxon>Actinomycetes</taxon>
        <taxon>Kitasatosporales</taxon>
        <taxon>Streptomycetaceae</taxon>
        <taxon>Streptomyces</taxon>
    </lineage>
</organism>
<gene>
    <name evidence="8" type="ORF">AOB60_16245</name>
</gene>
<feature type="transmembrane region" description="Helical" evidence="6">
    <location>
        <begin position="160"/>
        <end position="180"/>
    </location>
</feature>
<evidence type="ECO:0000256" key="2">
    <source>
        <dbReference type="ARBA" id="ARBA00022692"/>
    </source>
</evidence>
<name>A0A2N8PM52_STRNR</name>
<keyword evidence="3 6" id="KW-1133">Transmembrane helix</keyword>
<keyword evidence="9" id="KW-1185">Reference proteome</keyword>
<dbReference type="PANTHER" id="PTHR43077:SF11">
    <property type="entry name" value="TRANSPORT PERMEASE YVFS-RELATED"/>
    <property type="match status" value="1"/>
</dbReference>
<dbReference type="AlphaFoldDB" id="A0A2N8PM52"/>
<feature type="domain" description="ABC-2 type transporter transmembrane" evidence="7">
    <location>
        <begin position="8"/>
        <end position="196"/>
    </location>
</feature>
<feature type="transmembrane region" description="Helical" evidence="6">
    <location>
        <begin position="93"/>
        <end position="119"/>
    </location>
</feature>
<reference evidence="9" key="1">
    <citation type="submission" date="2015-09" db="EMBL/GenBank/DDBJ databases">
        <authorList>
            <person name="Graham D.E."/>
            <person name="Mahan K.M."/>
            <person name="Klingeman D.M."/>
            <person name="Fida T."/>
            <person name="Giannone R.J."/>
            <person name="Hettich R.L."/>
            <person name="Parry R.J."/>
            <person name="Spain J.C."/>
        </authorList>
    </citation>
    <scope>NUCLEOTIDE SEQUENCE [LARGE SCALE GENOMIC DNA]</scope>
    <source>
        <strain evidence="9">JCM 4701</strain>
    </source>
</reference>
<evidence type="ECO:0000256" key="1">
    <source>
        <dbReference type="ARBA" id="ARBA00004141"/>
    </source>
</evidence>